<name>A0A9P1MFH1_9PEZI</name>
<dbReference type="EMBL" id="CALLCH030000018">
    <property type="protein sequence ID" value="CAI4218773.1"/>
    <property type="molecule type" value="Genomic_DNA"/>
</dbReference>
<sequence>MMRKLKDLGCEDLAEYENEGDDEEDDTYITRETEKTVTDAILGLLLRIEALERTEQETCNALQDVLAYLETVEKDTEKICNPRTKLQFLCNKILRKPEPPQNNDDDEHKLAM</sequence>
<gene>
    <name evidence="1" type="ORF">PPNO1_LOCUS8347</name>
</gene>
<protein>
    <submittedName>
        <fullName evidence="1">Uncharacterized protein</fullName>
    </submittedName>
</protein>
<organism evidence="1 2">
    <name type="scientific">Parascedosporium putredinis</name>
    <dbReference type="NCBI Taxonomy" id="1442378"/>
    <lineage>
        <taxon>Eukaryota</taxon>
        <taxon>Fungi</taxon>
        <taxon>Dikarya</taxon>
        <taxon>Ascomycota</taxon>
        <taxon>Pezizomycotina</taxon>
        <taxon>Sordariomycetes</taxon>
        <taxon>Hypocreomycetidae</taxon>
        <taxon>Microascales</taxon>
        <taxon>Microascaceae</taxon>
        <taxon>Parascedosporium</taxon>
    </lineage>
</organism>
<accession>A0A9P1MFH1</accession>
<evidence type="ECO:0000313" key="2">
    <source>
        <dbReference type="Proteomes" id="UP000838763"/>
    </source>
</evidence>
<evidence type="ECO:0000313" key="1">
    <source>
        <dbReference type="EMBL" id="CAI4218773.1"/>
    </source>
</evidence>
<comment type="caution">
    <text evidence="1">The sequence shown here is derived from an EMBL/GenBank/DDBJ whole genome shotgun (WGS) entry which is preliminary data.</text>
</comment>
<proteinExistence type="predicted"/>
<dbReference type="Proteomes" id="UP000838763">
    <property type="component" value="Unassembled WGS sequence"/>
</dbReference>
<reference evidence="1" key="1">
    <citation type="submission" date="2022-11" db="EMBL/GenBank/DDBJ databases">
        <authorList>
            <person name="Scott C."/>
            <person name="Bruce N."/>
        </authorList>
    </citation>
    <scope>NUCLEOTIDE SEQUENCE</scope>
</reference>
<dbReference type="AlphaFoldDB" id="A0A9P1MFH1"/>
<keyword evidence="2" id="KW-1185">Reference proteome</keyword>